<organism evidence="1 2">
    <name type="scientific">Willisornis vidua</name>
    <name type="common">Xingu scale-backed antbird</name>
    <dbReference type="NCBI Taxonomy" id="1566151"/>
    <lineage>
        <taxon>Eukaryota</taxon>
        <taxon>Metazoa</taxon>
        <taxon>Chordata</taxon>
        <taxon>Craniata</taxon>
        <taxon>Vertebrata</taxon>
        <taxon>Euteleostomi</taxon>
        <taxon>Archelosauria</taxon>
        <taxon>Archosauria</taxon>
        <taxon>Dinosauria</taxon>
        <taxon>Saurischia</taxon>
        <taxon>Theropoda</taxon>
        <taxon>Coelurosauria</taxon>
        <taxon>Aves</taxon>
        <taxon>Neognathae</taxon>
        <taxon>Neoaves</taxon>
        <taxon>Telluraves</taxon>
        <taxon>Australaves</taxon>
        <taxon>Passeriformes</taxon>
        <taxon>Thamnophilidae</taxon>
        <taxon>Willisornis</taxon>
    </lineage>
</organism>
<sequence>MNGHVLVSLASLQIRKTQSNWTTEQAPAEVTPGKVMEQLILKAISIQMDDKKMIRSSQHGFIKEKPCLTNLIAFYNRTTTWIDEGRAVNIVYLNFSKAFNRDRCLLSKFKDDTKLGGVANIPEVCAVLQKDLDRLEGSTEQECLKLNKGECKVLQQGRNNPRHQVKLGADLLESSSVEKDLGVLVDNKLSMSQLCTCVAKKDNAVLGCIRESAASRLKGLIVPLYCALVRPHLKCCIQSWTPQYKRDREPLEQVGHRATEMMTALEDLFYEERLRKLGLFCLERRLRGDLINGCKYHPYRLGCQETGTRLVLVVLSNKTRGNRKKLMQRKYQKNMKKNFFTGQVTERWNKWRN</sequence>
<evidence type="ECO:0000313" key="1">
    <source>
        <dbReference type="EMBL" id="KAJ7405101.1"/>
    </source>
</evidence>
<evidence type="ECO:0000313" key="2">
    <source>
        <dbReference type="Proteomes" id="UP001145742"/>
    </source>
</evidence>
<dbReference type="PANTHER" id="PTHR33332">
    <property type="entry name" value="REVERSE TRANSCRIPTASE DOMAIN-CONTAINING PROTEIN"/>
    <property type="match status" value="1"/>
</dbReference>
<dbReference type="EMBL" id="WHWB01034731">
    <property type="protein sequence ID" value="KAJ7405101.1"/>
    <property type="molecule type" value="Genomic_DNA"/>
</dbReference>
<protein>
    <recommendedName>
        <fullName evidence="3">Reverse transcriptase domain-containing protein</fullName>
    </recommendedName>
</protein>
<gene>
    <name evidence="1" type="ORF">WISP_141931</name>
</gene>
<comment type="caution">
    <text evidence="1">The sequence shown here is derived from an EMBL/GenBank/DDBJ whole genome shotgun (WGS) entry which is preliminary data.</text>
</comment>
<reference evidence="1" key="1">
    <citation type="submission" date="2019-10" db="EMBL/GenBank/DDBJ databases">
        <authorList>
            <person name="Soares A.E.R."/>
            <person name="Aleixo A."/>
            <person name="Schneider P."/>
            <person name="Miyaki C.Y."/>
            <person name="Schneider M.P."/>
            <person name="Mello C."/>
            <person name="Vasconcelos A.T.R."/>
        </authorList>
    </citation>
    <scope>NUCLEOTIDE SEQUENCE</scope>
    <source>
        <tissue evidence="1">Muscle</tissue>
    </source>
</reference>
<accession>A0ABQ9CMT9</accession>
<proteinExistence type="predicted"/>
<name>A0ABQ9CMT9_9PASS</name>
<evidence type="ECO:0008006" key="3">
    <source>
        <dbReference type="Google" id="ProtNLM"/>
    </source>
</evidence>
<keyword evidence="2" id="KW-1185">Reference proteome</keyword>
<dbReference type="Proteomes" id="UP001145742">
    <property type="component" value="Unassembled WGS sequence"/>
</dbReference>